<feature type="transmembrane region" description="Helical" evidence="1">
    <location>
        <begin position="123"/>
        <end position="144"/>
    </location>
</feature>
<keyword evidence="1" id="KW-1133">Transmembrane helix</keyword>
<dbReference type="InParanoid" id="A0A165DAT7"/>
<dbReference type="EMBL" id="KV427636">
    <property type="protein sequence ID" value="KZT04450.1"/>
    <property type="molecule type" value="Genomic_DNA"/>
</dbReference>
<keyword evidence="1" id="KW-0472">Membrane</keyword>
<organism evidence="2 3">
    <name type="scientific">Laetiporus sulphureus 93-53</name>
    <dbReference type="NCBI Taxonomy" id="1314785"/>
    <lineage>
        <taxon>Eukaryota</taxon>
        <taxon>Fungi</taxon>
        <taxon>Dikarya</taxon>
        <taxon>Basidiomycota</taxon>
        <taxon>Agaricomycotina</taxon>
        <taxon>Agaricomycetes</taxon>
        <taxon>Polyporales</taxon>
        <taxon>Laetiporus</taxon>
    </lineage>
</organism>
<gene>
    <name evidence="2" type="ORF">LAESUDRAFT_715508</name>
</gene>
<evidence type="ECO:0000313" key="3">
    <source>
        <dbReference type="Proteomes" id="UP000076871"/>
    </source>
</evidence>
<dbReference type="AlphaFoldDB" id="A0A165DAT7"/>
<dbReference type="GeneID" id="63824186"/>
<proteinExistence type="predicted"/>
<sequence>MEIIYCIIVRESSTSPAVQTNESASEVSISTKITPFEKIDESNKEVDKKLETAPAHASLTRDFLHHIVESTETSETLSEMIFKVHLPLPQKLPFGSCDSHRQYHESWVVPRFYSDSAGWNGRVLLVILHMMIIAIPLVVPFTIIEIMSRFHMSRESTGTQLVCIMLWYAFQELASYVDMIYWTIGGGLQAT</sequence>
<keyword evidence="3" id="KW-1185">Reference proteome</keyword>
<dbReference type="Proteomes" id="UP000076871">
    <property type="component" value="Unassembled WGS sequence"/>
</dbReference>
<evidence type="ECO:0000256" key="1">
    <source>
        <dbReference type="SAM" id="Phobius"/>
    </source>
</evidence>
<reference evidence="2 3" key="1">
    <citation type="journal article" date="2016" name="Mol. Biol. Evol.">
        <title>Comparative Genomics of Early-Diverging Mushroom-Forming Fungi Provides Insights into the Origins of Lignocellulose Decay Capabilities.</title>
        <authorList>
            <person name="Nagy L.G."/>
            <person name="Riley R."/>
            <person name="Tritt A."/>
            <person name="Adam C."/>
            <person name="Daum C."/>
            <person name="Floudas D."/>
            <person name="Sun H."/>
            <person name="Yadav J.S."/>
            <person name="Pangilinan J."/>
            <person name="Larsson K.H."/>
            <person name="Matsuura K."/>
            <person name="Barry K."/>
            <person name="Labutti K."/>
            <person name="Kuo R."/>
            <person name="Ohm R.A."/>
            <person name="Bhattacharya S.S."/>
            <person name="Shirouzu T."/>
            <person name="Yoshinaga Y."/>
            <person name="Martin F.M."/>
            <person name="Grigoriev I.V."/>
            <person name="Hibbett D.S."/>
        </authorList>
    </citation>
    <scope>NUCLEOTIDE SEQUENCE [LARGE SCALE GENOMIC DNA]</scope>
    <source>
        <strain evidence="2 3">93-53</strain>
    </source>
</reference>
<keyword evidence="1" id="KW-0812">Transmembrane</keyword>
<protein>
    <submittedName>
        <fullName evidence="2">Uncharacterized protein</fullName>
    </submittedName>
</protein>
<name>A0A165DAT7_9APHY</name>
<accession>A0A165DAT7</accession>
<dbReference type="RefSeq" id="XP_040762190.1">
    <property type="nucleotide sequence ID" value="XM_040907157.1"/>
</dbReference>
<evidence type="ECO:0000313" key="2">
    <source>
        <dbReference type="EMBL" id="KZT04450.1"/>
    </source>
</evidence>